<reference evidence="1" key="1">
    <citation type="journal article" date="2020" name="Stud. Mycol.">
        <title>101 Dothideomycetes genomes: a test case for predicting lifestyles and emergence of pathogens.</title>
        <authorList>
            <person name="Haridas S."/>
            <person name="Albert R."/>
            <person name="Binder M."/>
            <person name="Bloem J."/>
            <person name="Labutti K."/>
            <person name="Salamov A."/>
            <person name="Andreopoulos B."/>
            <person name="Baker S."/>
            <person name="Barry K."/>
            <person name="Bills G."/>
            <person name="Bluhm B."/>
            <person name="Cannon C."/>
            <person name="Castanera R."/>
            <person name="Culley D."/>
            <person name="Daum C."/>
            <person name="Ezra D."/>
            <person name="Gonzalez J."/>
            <person name="Henrissat B."/>
            <person name="Kuo A."/>
            <person name="Liang C."/>
            <person name="Lipzen A."/>
            <person name="Lutzoni F."/>
            <person name="Magnuson J."/>
            <person name="Mondo S."/>
            <person name="Nolan M."/>
            <person name="Ohm R."/>
            <person name="Pangilinan J."/>
            <person name="Park H.-J."/>
            <person name="Ramirez L."/>
            <person name="Alfaro M."/>
            <person name="Sun H."/>
            <person name="Tritt A."/>
            <person name="Yoshinaga Y."/>
            <person name="Zwiers L.-H."/>
            <person name="Turgeon B."/>
            <person name="Goodwin S."/>
            <person name="Spatafora J."/>
            <person name="Crous P."/>
            <person name="Grigoriev I."/>
        </authorList>
    </citation>
    <scope>NUCLEOTIDE SEQUENCE</scope>
    <source>
        <strain evidence="1">ATCC 200398</strain>
    </source>
</reference>
<dbReference type="EMBL" id="MU003517">
    <property type="protein sequence ID" value="KAF2468088.1"/>
    <property type="molecule type" value="Genomic_DNA"/>
</dbReference>
<protein>
    <submittedName>
        <fullName evidence="1">Uncharacterized protein</fullName>
    </submittedName>
</protein>
<comment type="caution">
    <text evidence="1">The sequence shown here is derived from an EMBL/GenBank/DDBJ whole genome shotgun (WGS) entry which is preliminary data.</text>
</comment>
<evidence type="ECO:0000313" key="2">
    <source>
        <dbReference type="Proteomes" id="UP000799755"/>
    </source>
</evidence>
<gene>
    <name evidence="1" type="ORF">BDR25DRAFT_57522</name>
</gene>
<accession>A0ACB6QM83</accession>
<keyword evidence="2" id="KW-1185">Reference proteome</keyword>
<sequence length="197" mass="20325">MRSIIAAFSLLAVAGFSRAQIDPSTVPLSLRDTWCFNQKTQCPLICTQQPGVNDLSPESNECDPDTLVYSCVCSNGVTPNVTQYSLTIPYYICTEQANQCVTACGLGNNACSDNCRTQHPCGAQHPNPPNSSISTTMPATSTPTASSTKVPVSGFGGPAATTAAGGKGAASAMLNLGQSYGMAVIFAGVFAGFAIIL</sequence>
<organism evidence="1 2">
    <name type="scientific">Lindgomyces ingoldianus</name>
    <dbReference type="NCBI Taxonomy" id="673940"/>
    <lineage>
        <taxon>Eukaryota</taxon>
        <taxon>Fungi</taxon>
        <taxon>Dikarya</taxon>
        <taxon>Ascomycota</taxon>
        <taxon>Pezizomycotina</taxon>
        <taxon>Dothideomycetes</taxon>
        <taxon>Pleosporomycetidae</taxon>
        <taxon>Pleosporales</taxon>
        <taxon>Lindgomycetaceae</taxon>
        <taxon>Lindgomyces</taxon>
    </lineage>
</organism>
<name>A0ACB6QM83_9PLEO</name>
<evidence type="ECO:0000313" key="1">
    <source>
        <dbReference type="EMBL" id="KAF2468088.1"/>
    </source>
</evidence>
<dbReference type="Proteomes" id="UP000799755">
    <property type="component" value="Unassembled WGS sequence"/>
</dbReference>
<proteinExistence type="predicted"/>